<sequence>MNLNHLQYFRVLAKLEHYTQAAEQLSITQPSLSHAIASLEKDLGTSLFEKHGRNIRLTKHGRFFLTYVENALDELALGEKKLRELTNQTNGSIELGFIYTLGASFIPHLITEFSKHETHQNIRFSFGQGNTKQLIQDLKSEKYDLALCSYVENEPDIEFIPITQQELVMIVPPQHPLAQKETIDLNETIDYPFISFNKESGVRKIIDSLFNAANIHPTIRCEVEEDTAVAGLVSVNYGIAIIPRIPFLEQFNVKILPITNPKHERYIYLASVRNQYVTPSITAFKDFLLSHSQTLLENTKK</sequence>
<evidence type="ECO:0000256" key="4">
    <source>
        <dbReference type="ARBA" id="ARBA00023163"/>
    </source>
</evidence>
<keyword evidence="4" id="KW-0804">Transcription</keyword>
<feature type="domain" description="HTH lysR-type" evidence="5">
    <location>
        <begin position="1"/>
        <end position="58"/>
    </location>
</feature>
<evidence type="ECO:0000313" key="8">
    <source>
        <dbReference type="Proteomes" id="UP001058016"/>
    </source>
</evidence>
<dbReference type="Proteomes" id="UP001058016">
    <property type="component" value="Chromosome"/>
</dbReference>
<gene>
    <name evidence="6" type="ORF">J0J69_11695</name>
    <name evidence="7" type="ORF">J0J70_02230</name>
</gene>
<evidence type="ECO:0000313" key="6">
    <source>
        <dbReference type="EMBL" id="UUF05702.1"/>
    </source>
</evidence>
<keyword evidence="8" id="KW-1185">Reference proteome</keyword>
<dbReference type="InterPro" id="IPR005119">
    <property type="entry name" value="LysR_subst-bd"/>
</dbReference>
<keyword evidence="3" id="KW-0238">DNA-binding</keyword>
<reference evidence="7 8" key="1">
    <citation type="submission" date="2021-03" db="EMBL/GenBank/DDBJ databases">
        <title>Comparative Genomics and Metabolomics in the genus Turicibacter.</title>
        <authorList>
            <person name="Maki J."/>
            <person name="Looft T."/>
        </authorList>
    </citation>
    <scope>NUCLEOTIDE SEQUENCE</scope>
    <source>
        <strain evidence="7">ISU324</strain>
        <strain evidence="6 8">MMM721</strain>
    </source>
</reference>
<dbReference type="PANTHER" id="PTHR30126">
    <property type="entry name" value="HTH-TYPE TRANSCRIPTIONAL REGULATOR"/>
    <property type="match status" value="1"/>
</dbReference>
<dbReference type="GO" id="GO:0000976">
    <property type="term" value="F:transcription cis-regulatory region binding"/>
    <property type="evidence" value="ECO:0007669"/>
    <property type="project" value="TreeGrafter"/>
</dbReference>
<dbReference type="PROSITE" id="PS50931">
    <property type="entry name" value="HTH_LYSR"/>
    <property type="match status" value="1"/>
</dbReference>
<evidence type="ECO:0000256" key="2">
    <source>
        <dbReference type="ARBA" id="ARBA00023015"/>
    </source>
</evidence>
<dbReference type="SUPFAM" id="SSF53850">
    <property type="entry name" value="Periplasmic binding protein-like II"/>
    <property type="match status" value="1"/>
</dbReference>
<dbReference type="SUPFAM" id="SSF46785">
    <property type="entry name" value="Winged helix' DNA-binding domain"/>
    <property type="match status" value="1"/>
</dbReference>
<dbReference type="Gene3D" id="1.10.10.10">
    <property type="entry name" value="Winged helix-like DNA-binding domain superfamily/Winged helix DNA-binding domain"/>
    <property type="match status" value="1"/>
</dbReference>
<dbReference type="Gene3D" id="3.40.190.290">
    <property type="match status" value="1"/>
</dbReference>
<dbReference type="RefSeq" id="WP_055244139.1">
    <property type="nucleotide sequence ID" value="NZ_CP071249.1"/>
</dbReference>
<dbReference type="InterPro" id="IPR036388">
    <property type="entry name" value="WH-like_DNA-bd_sf"/>
</dbReference>
<dbReference type="InterPro" id="IPR036390">
    <property type="entry name" value="WH_DNA-bd_sf"/>
</dbReference>
<organism evidence="7 9">
    <name type="scientific">Turicibacter bilis</name>
    <dbReference type="NCBI Taxonomy" id="2735723"/>
    <lineage>
        <taxon>Bacteria</taxon>
        <taxon>Bacillati</taxon>
        <taxon>Bacillota</taxon>
        <taxon>Erysipelotrichia</taxon>
        <taxon>Erysipelotrichales</taxon>
        <taxon>Turicibacteraceae</taxon>
        <taxon>Turicibacter</taxon>
    </lineage>
</organism>
<dbReference type="Pfam" id="PF00126">
    <property type="entry name" value="HTH_1"/>
    <property type="match status" value="1"/>
</dbReference>
<dbReference type="FunFam" id="1.10.10.10:FF:000001">
    <property type="entry name" value="LysR family transcriptional regulator"/>
    <property type="match status" value="1"/>
</dbReference>
<evidence type="ECO:0000256" key="1">
    <source>
        <dbReference type="ARBA" id="ARBA00009437"/>
    </source>
</evidence>
<dbReference type="Proteomes" id="UP001058072">
    <property type="component" value="Chromosome"/>
</dbReference>
<dbReference type="EMBL" id="CP071250">
    <property type="protein sequence ID" value="UUF08849.1"/>
    <property type="molecule type" value="Genomic_DNA"/>
</dbReference>
<evidence type="ECO:0000256" key="3">
    <source>
        <dbReference type="ARBA" id="ARBA00023125"/>
    </source>
</evidence>
<dbReference type="PRINTS" id="PR00039">
    <property type="entry name" value="HTHLYSR"/>
</dbReference>
<dbReference type="Pfam" id="PF03466">
    <property type="entry name" value="LysR_substrate"/>
    <property type="match status" value="1"/>
</dbReference>
<evidence type="ECO:0000313" key="9">
    <source>
        <dbReference type="Proteomes" id="UP001058072"/>
    </source>
</evidence>
<protein>
    <submittedName>
        <fullName evidence="7">LysR family transcriptional regulator</fullName>
    </submittedName>
</protein>
<dbReference type="AlphaFoldDB" id="A0A9Q9FJ42"/>
<dbReference type="PANTHER" id="PTHR30126:SF39">
    <property type="entry name" value="HTH-TYPE TRANSCRIPTIONAL REGULATOR CYSL"/>
    <property type="match status" value="1"/>
</dbReference>
<keyword evidence="2" id="KW-0805">Transcription regulation</keyword>
<evidence type="ECO:0000259" key="5">
    <source>
        <dbReference type="PROSITE" id="PS50931"/>
    </source>
</evidence>
<accession>A0A9Q9FJ42</accession>
<comment type="similarity">
    <text evidence="1">Belongs to the LysR transcriptional regulatory family.</text>
</comment>
<dbReference type="GO" id="GO:0003700">
    <property type="term" value="F:DNA-binding transcription factor activity"/>
    <property type="evidence" value="ECO:0007669"/>
    <property type="project" value="InterPro"/>
</dbReference>
<proteinExistence type="inferred from homology"/>
<name>A0A9Q9FJ42_9FIRM</name>
<dbReference type="InterPro" id="IPR000847">
    <property type="entry name" value="LysR_HTH_N"/>
</dbReference>
<evidence type="ECO:0000313" key="7">
    <source>
        <dbReference type="EMBL" id="UUF08849.1"/>
    </source>
</evidence>
<dbReference type="CDD" id="cd08434">
    <property type="entry name" value="PBP2_GltC_like"/>
    <property type="match status" value="1"/>
</dbReference>
<dbReference type="EMBL" id="CP071249">
    <property type="protein sequence ID" value="UUF05702.1"/>
    <property type="molecule type" value="Genomic_DNA"/>
</dbReference>